<accession>A0A841T9N6</accession>
<dbReference type="Proteomes" id="UP000574133">
    <property type="component" value="Unassembled WGS sequence"/>
</dbReference>
<evidence type="ECO:0000256" key="2">
    <source>
        <dbReference type="ARBA" id="ARBA00022801"/>
    </source>
</evidence>
<keyword evidence="2" id="KW-0378">Hydrolase</keyword>
<feature type="active site" evidence="4">
    <location>
        <position position="17"/>
    </location>
</feature>
<comment type="similarity">
    <text evidence="1">Belongs to the low molecular weight phosphotyrosine protein phosphatase family.</text>
</comment>
<evidence type="ECO:0000256" key="4">
    <source>
        <dbReference type="PIRSR" id="PIRSR617867-1"/>
    </source>
</evidence>
<feature type="domain" description="Phosphotyrosine protein phosphatase I" evidence="5">
    <location>
        <begin position="5"/>
        <end position="191"/>
    </location>
</feature>
<reference evidence="6 7" key="1">
    <citation type="submission" date="2020-08" db="EMBL/GenBank/DDBJ databases">
        <title>Cohnella phylogeny.</title>
        <authorList>
            <person name="Dunlap C."/>
        </authorList>
    </citation>
    <scope>NUCLEOTIDE SEQUENCE [LARGE SCALE GENOMIC DNA]</scope>
    <source>
        <strain evidence="6 7">DSM 103658</strain>
    </source>
</reference>
<dbReference type="InterPro" id="IPR023485">
    <property type="entry name" value="Ptyr_pPase"/>
</dbReference>
<dbReference type="PANTHER" id="PTHR11717:SF31">
    <property type="entry name" value="LOW MOLECULAR WEIGHT PROTEIN-TYROSINE-PHOSPHATASE ETP-RELATED"/>
    <property type="match status" value="1"/>
</dbReference>
<evidence type="ECO:0000256" key="1">
    <source>
        <dbReference type="ARBA" id="ARBA00011063"/>
    </source>
</evidence>
<dbReference type="EMBL" id="JACJVN010000021">
    <property type="protein sequence ID" value="MBB6676746.1"/>
    <property type="molecule type" value="Genomic_DNA"/>
</dbReference>
<dbReference type="Gene3D" id="3.40.50.2300">
    <property type="match status" value="1"/>
</dbReference>
<evidence type="ECO:0000313" key="7">
    <source>
        <dbReference type="Proteomes" id="UP000574133"/>
    </source>
</evidence>
<dbReference type="Pfam" id="PF01451">
    <property type="entry name" value="LMWPc"/>
    <property type="match status" value="1"/>
</dbReference>
<dbReference type="PRINTS" id="PR00719">
    <property type="entry name" value="LMWPTPASE"/>
</dbReference>
<dbReference type="InterPro" id="IPR017867">
    <property type="entry name" value="Tyr_phospatase_low_mol_wt"/>
</dbReference>
<comment type="caution">
    <text evidence="6">The sequence shown here is derived from an EMBL/GenBank/DDBJ whole genome shotgun (WGS) entry which is preliminary data.</text>
</comment>
<proteinExistence type="inferred from homology"/>
<protein>
    <submittedName>
        <fullName evidence="6">Low molecular weight protein arginine phosphatase</fullName>
    </submittedName>
</protein>
<dbReference type="InterPro" id="IPR050438">
    <property type="entry name" value="LMW_PTPase"/>
</dbReference>
<keyword evidence="7" id="KW-1185">Reference proteome</keyword>
<feature type="active site" description="Nucleophile" evidence="4">
    <location>
        <position position="11"/>
    </location>
</feature>
<evidence type="ECO:0000256" key="3">
    <source>
        <dbReference type="ARBA" id="ARBA00022912"/>
    </source>
</evidence>
<dbReference type="GO" id="GO:0004725">
    <property type="term" value="F:protein tyrosine phosphatase activity"/>
    <property type="evidence" value="ECO:0007669"/>
    <property type="project" value="InterPro"/>
</dbReference>
<gene>
    <name evidence="6" type="ORF">H4Q31_05310</name>
</gene>
<dbReference type="SUPFAM" id="SSF52788">
    <property type="entry name" value="Phosphotyrosine protein phosphatases I"/>
    <property type="match status" value="1"/>
</dbReference>
<evidence type="ECO:0000313" key="6">
    <source>
        <dbReference type="EMBL" id="MBB6676746.1"/>
    </source>
</evidence>
<dbReference type="InterPro" id="IPR036196">
    <property type="entry name" value="Ptyr_pPase_sf"/>
</dbReference>
<dbReference type="SMART" id="SM00226">
    <property type="entry name" value="LMWPc"/>
    <property type="match status" value="1"/>
</dbReference>
<name>A0A841T9N6_9BACL</name>
<keyword evidence="3" id="KW-0904">Protein phosphatase</keyword>
<dbReference type="CDD" id="cd16344">
    <property type="entry name" value="LMWPAP"/>
    <property type="match status" value="1"/>
</dbReference>
<dbReference type="RefSeq" id="WP_185178030.1">
    <property type="nucleotide sequence ID" value="NZ_CBCSEP010000003.1"/>
</dbReference>
<evidence type="ECO:0000259" key="5">
    <source>
        <dbReference type="SMART" id="SM00226"/>
    </source>
</evidence>
<dbReference type="PANTHER" id="PTHR11717">
    <property type="entry name" value="LOW MOLECULAR WEIGHT PROTEIN TYROSINE PHOSPHATASE"/>
    <property type="match status" value="1"/>
</dbReference>
<sequence length="196" mass="21182">MSQPSRILIVCTGNTCRSPMAESMLRKLAEQKSLPIEVKSAGVSAVNGLPVSSHAAEALRKRDLPVPEGSSALTAETAEWADLILTMTSGHKRAVLERYPSAAGKIYTLKEYALSGEAAMADLAEAERIYADWQLKQALGESLSAEDRERLLELQRRLPSFDVADPFGGPLEVYESCAEEIAEALEIAASKMAESD</sequence>
<dbReference type="AlphaFoldDB" id="A0A841T9N6"/>
<organism evidence="6 7">
    <name type="scientific">Cohnella lubricantis</name>
    <dbReference type="NCBI Taxonomy" id="2163172"/>
    <lineage>
        <taxon>Bacteria</taxon>
        <taxon>Bacillati</taxon>
        <taxon>Bacillota</taxon>
        <taxon>Bacilli</taxon>
        <taxon>Bacillales</taxon>
        <taxon>Paenibacillaceae</taxon>
        <taxon>Cohnella</taxon>
    </lineage>
</organism>